<dbReference type="InterPro" id="IPR018247">
    <property type="entry name" value="EF_Hand_1_Ca_BS"/>
</dbReference>
<accession>A0AAE0TDZ6</accession>
<protein>
    <recommendedName>
        <fullName evidence="3">EF-hand domain-containing protein</fullName>
    </recommendedName>
</protein>
<dbReference type="InterPro" id="IPR002048">
    <property type="entry name" value="EF_hand_dom"/>
</dbReference>
<keyword evidence="5" id="KW-1185">Reference proteome</keyword>
<feature type="domain" description="EF-hand" evidence="3">
    <location>
        <begin position="78"/>
        <end position="113"/>
    </location>
</feature>
<reference evidence="4" key="1">
    <citation type="journal article" date="2021" name="Genome Biol. Evol.">
        <title>A High-Quality Reference Genome for a Parasitic Bivalve with Doubly Uniparental Inheritance (Bivalvia: Unionida).</title>
        <authorList>
            <person name="Smith C.H."/>
        </authorList>
    </citation>
    <scope>NUCLEOTIDE SEQUENCE</scope>
    <source>
        <strain evidence="4">CHS0354</strain>
    </source>
</reference>
<feature type="signal peptide" evidence="2">
    <location>
        <begin position="1"/>
        <end position="19"/>
    </location>
</feature>
<organism evidence="4 5">
    <name type="scientific">Potamilus streckersoni</name>
    <dbReference type="NCBI Taxonomy" id="2493646"/>
    <lineage>
        <taxon>Eukaryota</taxon>
        <taxon>Metazoa</taxon>
        <taxon>Spiralia</taxon>
        <taxon>Lophotrochozoa</taxon>
        <taxon>Mollusca</taxon>
        <taxon>Bivalvia</taxon>
        <taxon>Autobranchia</taxon>
        <taxon>Heteroconchia</taxon>
        <taxon>Palaeoheterodonta</taxon>
        <taxon>Unionida</taxon>
        <taxon>Unionoidea</taxon>
        <taxon>Unionidae</taxon>
        <taxon>Ambleminae</taxon>
        <taxon>Lampsilini</taxon>
        <taxon>Potamilus</taxon>
    </lineage>
</organism>
<feature type="chain" id="PRO_5042243084" description="EF-hand domain-containing protein" evidence="2">
    <location>
        <begin position="20"/>
        <end position="117"/>
    </location>
</feature>
<evidence type="ECO:0000313" key="4">
    <source>
        <dbReference type="EMBL" id="KAK3608501.1"/>
    </source>
</evidence>
<dbReference type="Gene3D" id="1.10.238.10">
    <property type="entry name" value="EF-hand"/>
    <property type="match status" value="1"/>
</dbReference>
<dbReference type="Proteomes" id="UP001195483">
    <property type="component" value="Unassembled WGS sequence"/>
</dbReference>
<evidence type="ECO:0000259" key="3">
    <source>
        <dbReference type="PROSITE" id="PS50222"/>
    </source>
</evidence>
<dbReference type="AlphaFoldDB" id="A0AAE0TDZ6"/>
<comment type="caution">
    <text evidence="4">The sequence shown here is derived from an EMBL/GenBank/DDBJ whole genome shotgun (WGS) entry which is preliminary data.</text>
</comment>
<dbReference type="Pfam" id="PF00036">
    <property type="entry name" value="EF-hand_1"/>
    <property type="match status" value="1"/>
</dbReference>
<sequence>MHKTVLFYWLYVFLSSVLAVSGYYPPIMNTFRGVRSSLPFSDLQESVADPDDVTWRKRSNGHNDFTKMLSIHAVKHKNDIAFVERMFRIFDLNGDNVIERVEFKAVLQLLGIVSHNI</sequence>
<dbReference type="PROSITE" id="PS50222">
    <property type="entry name" value="EF_HAND_2"/>
    <property type="match status" value="1"/>
</dbReference>
<dbReference type="PROSITE" id="PS00018">
    <property type="entry name" value="EF_HAND_1"/>
    <property type="match status" value="1"/>
</dbReference>
<reference evidence="4" key="3">
    <citation type="submission" date="2023-05" db="EMBL/GenBank/DDBJ databases">
        <authorList>
            <person name="Smith C.H."/>
        </authorList>
    </citation>
    <scope>NUCLEOTIDE SEQUENCE</scope>
    <source>
        <strain evidence="4">CHS0354</strain>
        <tissue evidence="4">Mantle</tissue>
    </source>
</reference>
<evidence type="ECO:0000313" key="5">
    <source>
        <dbReference type="Proteomes" id="UP001195483"/>
    </source>
</evidence>
<dbReference type="InterPro" id="IPR011992">
    <property type="entry name" value="EF-hand-dom_pair"/>
</dbReference>
<dbReference type="SUPFAM" id="SSF47473">
    <property type="entry name" value="EF-hand"/>
    <property type="match status" value="1"/>
</dbReference>
<gene>
    <name evidence="4" type="ORF">CHS0354_010351</name>
</gene>
<dbReference type="EMBL" id="JAEAOA010000646">
    <property type="protein sequence ID" value="KAK3608501.1"/>
    <property type="molecule type" value="Genomic_DNA"/>
</dbReference>
<dbReference type="GO" id="GO:0005509">
    <property type="term" value="F:calcium ion binding"/>
    <property type="evidence" value="ECO:0007669"/>
    <property type="project" value="InterPro"/>
</dbReference>
<reference evidence="4" key="2">
    <citation type="journal article" date="2021" name="Genome Biol. Evol.">
        <title>Developing a high-quality reference genome for a parasitic bivalve with doubly uniparental inheritance (Bivalvia: Unionida).</title>
        <authorList>
            <person name="Smith C.H."/>
        </authorList>
    </citation>
    <scope>NUCLEOTIDE SEQUENCE</scope>
    <source>
        <strain evidence="4">CHS0354</strain>
        <tissue evidence="4">Mantle</tissue>
    </source>
</reference>
<keyword evidence="1" id="KW-0106">Calcium</keyword>
<proteinExistence type="predicted"/>
<name>A0AAE0TDZ6_9BIVA</name>
<keyword evidence="2" id="KW-0732">Signal</keyword>
<evidence type="ECO:0000256" key="2">
    <source>
        <dbReference type="SAM" id="SignalP"/>
    </source>
</evidence>
<evidence type="ECO:0000256" key="1">
    <source>
        <dbReference type="ARBA" id="ARBA00022837"/>
    </source>
</evidence>
<dbReference type="SMART" id="SM00054">
    <property type="entry name" value="EFh"/>
    <property type="match status" value="1"/>
</dbReference>